<reference evidence="1 2" key="1">
    <citation type="submission" date="2017-06" db="EMBL/GenBank/DDBJ databases">
        <title>Draft genome sequence of anaerobic fermentative bacterium Anaeromicrobium sediminis DY2726D isolated from West Pacific Ocean sediments.</title>
        <authorList>
            <person name="Zeng X."/>
        </authorList>
    </citation>
    <scope>NUCLEOTIDE SEQUENCE [LARGE SCALE GENOMIC DNA]</scope>
    <source>
        <strain evidence="1 2">DY2726D</strain>
    </source>
</reference>
<proteinExistence type="predicted"/>
<dbReference type="RefSeq" id="WP_095130670.1">
    <property type="nucleotide sequence ID" value="NZ_NIBG01000001.1"/>
</dbReference>
<name>A0A267MP18_9FIRM</name>
<evidence type="ECO:0000313" key="2">
    <source>
        <dbReference type="Proteomes" id="UP000216024"/>
    </source>
</evidence>
<sequence length="239" mass="28217">MHLEELINWEGKCLKNNMEKYIELINNSYNIISILSYISNIKTPKSLAYFTFNNQIRASLIQSLLALLRNHEVQSKLMLRHAIETGMLAAYSLIEPDIEKYLINEKDGARPVKVMNKVYKFIENLFPDYSNRLKKVKDEINEFYAHGNLFNSFVTSPNRENIYGLAFFDRNRDDDFKLKIGIWQIGHIACILFDLLYEASLMSIVVERNEEISKRYSELLKESQSFRYKFEIEFGKRKL</sequence>
<dbReference type="AlphaFoldDB" id="A0A267MP18"/>
<keyword evidence="2" id="KW-1185">Reference proteome</keyword>
<evidence type="ECO:0000313" key="1">
    <source>
        <dbReference type="EMBL" id="PAB61344.1"/>
    </source>
</evidence>
<organism evidence="1 2">
    <name type="scientific">Anaeromicrobium sediminis</name>
    <dbReference type="NCBI Taxonomy" id="1478221"/>
    <lineage>
        <taxon>Bacteria</taxon>
        <taxon>Bacillati</taxon>
        <taxon>Bacillota</taxon>
        <taxon>Clostridia</taxon>
        <taxon>Peptostreptococcales</taxon>
        <taxon>Thermotaleaceae</taxon>
        <taxon>Anaeromicrobium</taxon>
    </lineage>
</organism>
<comment type="caution">
    <text evidence="1">The sequence shown here is derived from an EMBL/GenBank/DDBJ whole genome shotgun (WGS) entry which is preliminary data.</text>
</comment>
<dbReference type="Proteomes" id="UP000216024">
    <property type="component" value="Unassembled WGS sequence"/>
</dbReference>
<gene>
    <name evidence="1" type="ORF">CCE28_02640</name>
</gene>
<dbReference type="OrthoDB" id="3035332at2"/>
<accession>A0A267MP18</accession>
<protein>
    <submittedName>
        <fullName evidence="1">Uncharacterized protein</fullName>
    </submittedName>
</protein>
<dbReference type="EMBL" id="NIBG01000001">
    <property type="protein sequence ID" value="PAB61344.1"/>
    <property type="molecule type" value="Genomic_DNA"/>
</dbReference>